<protein>
    <submittedName>
        <fullName evidence="2">Uncharacterized protein</fullName>
    </submittedName>
</protein>
<gene>
    <name evidence="2" type="ORF">G7Z17_g10116</name>
</gene>
<feature type="compositionally biased region" description="Polar residues" evidence="1">
    <location>
        <begin position="23"/>
        <end position="61"/>
    </location>
</feature>
<dbReference type="OrthoDB" id="5070726at2759"/>
<sequence length="205" mass="22675">MNTLDTIAERALSRLPEAEGSIPSLTGDTASPNSPTPQSTHTPQSRNFDSAVISNANNQPNSPEPISIGSPAYQPTHGYNAIPKATAETNTNAFYGTGMAPYRPSMLVTFLDHQFPGRGDSHGEMLDLGRSMSIYLDRLEKIFQRDGNPGNAASRLVEMLETIIHEWYLIGRPEVNETAKLRFVEYKLKLRVHNLGFEAEHSKSY</sequence>
<keyword evidence="3" id="KW-1185">Reference proteome</keyword>
<organism evidence="2 3">
    <name type="scientific">Cylindrodendrum hubeiense</name>
    <dbReference type="NCBI Taxonomy" id="595255"/>
    <lineage>
        <taxon>Eukaryota</taxon>
        <taxon>Fungi</taxon>
        <taxon>Dikarya</taxon>
        <taxon>Ascomycota</taxon>
        <taxon>Pezizomycotina</taxon>
        <taxon>Sordariomycetes</taxon>
        <taxon>Hypocreomycetidae</taxon>
        <taxon>Hypocreales</taxon>
        <taxon>Nectriaceae</taxon>
        <taxon>Cylindrodendrum</taxon>
    </lineage>
</organism>
<accession>A0A9P5H2P6</accession>
<evidence type="ECO:0000313" key="2">
    <source>
        <dbReference type="EMBL" id="KAF7544233.1"/>
    </source>
</evidence>
<feature type="region of interest" description="Disordered" evidence="1">
    <location>
        <begin position="1"/>
        <end position="74"/>
    </location>
</feature>
<dbReference type="Proteomes" id="UP000722485">
    <property type="component" value="Unassembled WGS sequence"/>
</dbReference>
<dbReference type="EMBL" id="JAANBB010000315">
    <property type="protein sequence ID" value="KAF7544233.1"/>
    <property type="molecule type" value="Genomic_DNA"/>
</dbReference>
<reference evidence="2" key="1">
    <citation type="submission" date="2020-03" db="EMBL/GenBank/DDBJ databases">
        <title>Draft Genome Sequence of Cylindrodendrum hubeiense.</title>
        <authorList>
            <person name="Buettner E."/>
            <person name="Kellner H."/>
        </authorList>
    </citation>
    <scope>NUCLEOTIDE SEQUENCE</scope>
    <source>
        <strain evidence="2">IHI 201604</strain>
    </source>
</reference>
<name>A0A9P5H2P6_9HYPO</name>
<dbReference type="AlphaFoldDB" id="A0A9P5H2P6"/>
<evidence type="ECO:0000256" key="1">
    <source>
        <dbReference type="SAM" id="MobiDB-lite"/>
    </source>
</evidence>
<evidence type="ECO:0000313" key="3">
    <source>
        <dbReference type="Proteomes" id="UP000722485"/>
    </source>
</evidence>
<proteinExistence type="predicted"/>
<comment type="caution">
    <text evidence="2">The sequence shown here is derived from an EMBL/GenBank/DDBJ whole genome shotgun (WGS) entry which is preliminary data.</text>
</comment>